<gene>
    <name evidence="2" type="ORF">C823_01264</name>
</gene>
<name>N2B673_9FIRM</name>
<dbReference type="InterPro" id="IPR059123">
    <property type="entry name" value="StrF_dom"/>
</dbReference>
<evidence type="ECO:0000313" key="2">
    <source>
        <dbReference type="EMBL" id="EMZ33983.1"/>
    </source>
</evidence>
<dbReference type="eggNOG" id="COG1216">
    <property type="taxonomic scope" value="Bacteria"/>
</dbReference>
<evidence type="ECO:0000313" key="3">
    <source>
        <dbReference type="Proteomes" id="UP000012589"/>
    </source>
</evidence>
<dbReference type="STRING" id="1235802.C823_01264"/>
<comment type="caution">
    <text evidence="2">The sequence shown here is derived from an EMBL/GenBank/DDBJ whole genome shotgun (WGS) entry which is preliminary data.</text>
</comment>
<dbReference type="Pfam" id="PF13712">
    <property type="entry name" value="Glyco_tranf_2_5"/>
    <property type="match status" value="1"/>
</dbReference>
<feature type="domain" description="Streptomycin biosynthesis protein StrF" evidence="1">
    <location>
        <begin position="7"/>
        <end position="214"/>
    </location>
</feature>
<dbReference type="AlphaFoldDB" id="N2B673"/>
<evidence type="ECO:0000259" key="1">
    <source>
        <dbReference type="Pfam" id="PF13712"/>
    </source>
</evidence>
<dbReference type="Proteomes" id="UP000012589">
    <property type="component" value="Unassembled WGS sequence"/>
</dbReference>
<proteinExistence type="predicted"/>
<dbReference type="PATRIC" id="fig|1235802.3.peg.1352"/>
<dbReference type="SUPFAM" id="SSF53448">
    <property type="entry name" value="Nucleotide-diphospho-sugar transferases"/>
    <property type="match status" value="1"/>
</dbReference>
<organism evidence="2 3">
    <name type="scientific">Eubacterium plexicaudatum ASF492</name>
    <dbReference type="NCBI Taxonomy" id="1235802"/>
    <lineage>
        <taxon>Bacteria</taxon>
        <taxon>Bacillati</taxon>
        <taxon>Bacillota</taxon>
        <taxon>Clostridia</taxon>
        <taxon>Eubacteriales</taxon>
        <taxon>Eubacteriaceae</taxon>
        <taxon>Eubacterium</taxon>
    </lineage>
</organism>
<accession>N2B673</accession>
<reference evidence="2 3" key="1">
    <citation type="journal article" date="2014" name="Genome Announc.">
        <title>Draft genome sequences of the altered schaedler flora, a defined bacterial community from gnotobiotic mice.</title>
        <authorList>
            <person name="Wannemuehler M.J."/>
            <person name="Overstreet A.M."/>
            <person name="Ward D.V."/>
            <person name="Phillips G.J."/>
        </authorList>
    </citation>
    <scope>NUCLEOTIDE SEQUENCE [LARGE SCALE GENOMIC DNA]</scope>
    <source>
        <strain evidence="2 3">ASF492</strain>
    </source>
</reference>
<sequence length="358" mass="42243">MNNKKIAFIICVNDPMEFSECRFYLDRLILPDEYEKDIISIEEAPSMTSGYNAGMNSTDAKYKIYLHQDVFIIHKNFITDLLSLFQKNPNIGLAGCIGASKIQAQTLAITSWDTGNIYHNCTPMHMHFPYAVIGQPAKTDAVDGLMLATQYDIQWREDLMDGWDFYDISQCLEFRKNGYDVVVPYQSVPWCYHDNQYSNMKNYHNYRQKFVREYFADSNFSLHTECDMAKEYTDLKERSRNAMESLIQTENRTELHEIFEQSDNRGYLHLREFELIADINRLEQENHVSEPLWEAGMDIDKLLNKLRFLKLQLKRLEYLADRTEDVLNRISIYSDYAKAEVCNKYVYHKDMIMKILKL</sequence>
<dbReference type="InterPro" id="IPR029044">
    <property type="entry name" value="Nucleotide-diphossugar_trans"/>
</dbReference>
<dbReference type="Gene3D" id="3.90.550.10">
    <property type="entry name" value="Spore Coat Polysaccharide Biosynthesis Protein SpsA, Chain A"/>
    <property type="match status" value="1"/>
</dbReference>
<dbReference type="HOGENOM" id="CLU_690552_0_0_9"/>
<protein>
    <recommendedName>
        <fullName evidence="1">Streptomycin biosynthesis protein StrF domain-containing protein</fullName>
    </recommendedName>
</protein>
<dbReference type="EMBL" id="AQFT01000038">
    <property type="protein sequence ID" value="EMZ33983.1"/>
    <property type="molecule type" value="Genomic_DNA"/>
</dbReference>
<dbReference type="OrthoDB" id="176403at2"/>
<keyword evidence="3" id="KW-1185">Reference proteome</keyword>